<proteinExistence type="predicted"/>
<gene>
    <name evidence="2" type="ORF">AB0L16_32840</name>
</gene>
<feature type="transmembrane region" description="Helical" evidence="1">
    <location>
        <begin position="24"/>
        <end position="43"/>
    </location>
</feature>
<dbReference type="Proteomes" id="UP001552594">
    <property type="component" value="Unassembled WGS sequence"/>
</dbReference>
<keyword evidence="1" id="KW-1133">Transmembrane helix</keyword>
<organism evidence="2 3">
    <name type="scientific">Streptomyces orinoci</name>
    <name type="common">Streptoverticillium orinoci</name>
    <dbReference type="NCBI Taxonomy" id="67339"/>
    <lineage>
        <taxon>Bacteria</taxon>
        <taxon>Bacillati</taxon>
        <taxon>Actinomycetota</taxon>
        <taxon>Actinomycetes</taxon>
        <taxon>Kitasatosporales</taxon>
        <taxon>Streptomycetaceae</taxon>
        <taxon>Streptomyces</taxon>
    </lineage>
</organism>
<dbReference type="RefSeq" id="WP_109279791.1">
    <property type="nucleotide sequence ID" value="NZ_JBFAUK010000052.1"/>
</dbReference>
<dbReference type="NCBIfam" id="NF041646">
    <property type="entry name" value="VC0807_fam"/>
    <property type="match status" value="1"/>
</dbReference>
<reference evidence="2 3" key="1">
    <citation type="submission" date="2024-06" db="EMBL/GenBank/DDBJ databases">
        <title>The Natural Products Discovery Center: Release of the First 8490 Sequenced Strains for Exploring Actinobacteria Biosynthetic Diversity.</title>
        <authorList>
            <person name="Kalkreuter E."/>
            <person name="Kautsar S.A."/>
            <person name="Yang D."/>
            <person name="Bader C.D."/>
            <person name="Teijaro C.N."/>
            <person name="Fluegel L."/>
            <person name="Davis C.M."/>
            <person name="Simpson J.R."/>
            <person name="Lauterbach L."/>
            <person name="Steele A.D."/>
            <person name="Gui C."/>
            <person name="Meng S."/>
            <person name="Li G."/>
            <person name="Viehrig K."/>
            <person name="Ye F."/>
            <person name="Su P."/>
            <person name="Kiefer A.F."/>
            <person name="Nichols A."/>
            <person name="Cepeda A.J."/>
            <person name="Yan W."/>
            <person name="Fan B."/>
            <person name="Jiang Y."/>
            <person name="Adhikari A."/>
            <person name="Zheng C.-J."/>
            <person name="Schuster L."/>
            <person name="Cowan T.M."/>
            <person name="Smanski M.J."/>
            <person name="Chevrette M.G."/>
            <person name="De Carvalho L.P.S."/>
            <person name="Shen B."/>
        </authorList>
    </citation>
    <scope>NUCLEOTIDE SEQUENCE [LARGE SCALE GENOMIC DNA]</scope>
    <source>
        <strain evidence="2 3">NPDC052347</strain>
    </source>
</reference>
<name>A0ABV3K7M4_STRON</name>
<sequence length="234" mass="25077">MSEQTQAQAHAQTPAEAPARKGGAAALGWVLTIAFNIVAPILTYNQLHSSGHGEATALLASAAWPVVDMAVYLAWHRRIDEFAAITLVFMAATIVVTVAGPHSARMLLIKDSFVTGAFGLVCLASLAAPRPLMFYFGRKFATDGTAEAVAWWNGLWRYEGFRQVQRNLTIGWGVAYVIEALVRVGLSYVLSTSGMVTVNSVLSYGVTGVLVFWTITYARRSRARAAAGVAAARA</sequence>
<evidence type="ECO:0000256" key="1">
    <source>
        <dbReference type="SAM" id="Phobius"/>
    </source>
</evidence>
<keyword evidence="3" id="KW-1185">Reference proteome</keyword>
<evidence type="ECO:0000313" key="3">
    <source>
        <dbReference type="Proteomes" id="UP001552594"/>
    </source>
</evidence>
<feature type="transmembrane region" description="Helical" evidence="1">
    <location>
        <begin position="82"/>
        <end position="100"/>
    </location>
</feature>
<evidence type="ECO:0000313" key="2">
    <source>
        <dbReference type="EMBL" id="MEV5511151.1"/>
    </source>
</evidence>
<feature type="transmembrane region" description="Helical" evidence="1">
    <location>
        <begin position="196"/>
        <end position="215"/>
    </location>
</feature>
<keyword evidence="1" id="KW-0812">Transmembrane</keyword>
<protein>
    <submittedName>
        <fullName evidence="2">VC0807 family protein</fullName>
    </submittedName>
</protein>
<comment type="caution">
    <text evidence="2">The sequence shown here is derived from an EMBL/GenBank/DDBJ whole genome shotgun (WGS) entry which is preliminary data.</text>
</comment>
<keyword evidence="1" id="KW-0472">Membrane</keyword>
<feature type="transmembrane region" description="Helical" evidence="1">
    <location>
        <begin position="55"/>
        <end position="75"/>
    </location>
</feature>
<dbReference type="EMBL" id="JBFAUK010000052">
    <property type="protein sequence ID" value="MEV5511151.1"/>
    <property type="molecule type" value="Genomic_DNA"/>
</dbReference>
<feature type="transmembrane region" description="Helical" evidence="1">
    <location>
        <begin position="112"/>
        <end position="129"/>
    </location>
</feature>
<accession>A0ABV3K7M4</accession>
<feature type="transmembrane region" description="Helical" evidence="1">
    <location>
        <begin position="170"/>
        <end position="190"/>
    </location>
</feature>